<reference evidence="1" key="1">
    <citation type="submission" date="2022-08" db="EMBL/GenBank/DDBJ databases">
        <authorList>
            <person name="Deng Y."/>
            <person name="Han X.-F."/>
            <person name="Zhang Y.-Q."/>
        </authorList>
    </citation>
    <scope>NUCLEOTIDE SEQUENCE</scope>
    <source>
        <strain evidence="1">CPCC 203386</strain>
    </source>
</reference>
<dbReference type="EMBL" id="JANLCJ010000559">
    <property type="protein sequence ID" value="MCS5737275.1"/>
    <property type="molecule type" value="Genomic_DNA"/>
</dbReference>
<organism evidence="1 2">
    <name type="scientific">Herbiconiux daphne</name>
    <dbReference type="NCBI Taxonomy" id="2970914"/>
    <lineage>
        <taxon>Bacteria</taxon>
        <taxon>Bacillati</taxon>
        <taxon>Actinomycetota</taxon>
        <taxon>Actinomycetes</taxon>
        <taxon>Micrococcales</taxon>
        <taxon>Microbacteriaceae</taxon>
        <taxon>Herbiconiux</taxon>
    </lineage>
</organism>
<evidence type="ECO:0000313" key="2">
    <source>
        <dbReference type="Proteomes" id="UP001165586"/>
    </source>
</evidence>
<keyword evidence="2" id="KW-1185">Reference proteome</keyword>
<dbReference type="RefSeq" id="WP_259543625.1">
    <property type="nucleotide sequence ID" value="NZ_JANLCJ010000559.1"/>
</dbReference>
<gene>
    <name evidence="1" type="ORF">N1032_26450</name>
</gene>
<comment type="caution">
    <text evidence="1">The sequence shown here is derived from an EMBL/GenBank/DDBJ whole genome shotgun (WGS) entry which is preliminary data.</text>
</comment>
<evidence type="ECO:0000313" key="1">
    <source>
        <dbReference type="EMBL" id="MCS5737275.1"/>
    </source>
</evidence>
<protein>
    <submittedName>
        <fullName evidence="1">Uncharacterized protein</fullName>
    </submittedName>
</protein>
<accession>A0ABT2HBD5</accession>
<dbReference type="Proteomes" id="UP001165586">
    <property type="component" value="Unassembled WGS sequence"/>
</dbReference>
<name>A0ABT2HBD5_9MICO</name>
<proteinExistence type="predicted"/>
<sequence>MANEVCTKGTKITDMSGKILGWLSESDMKKIKTRVMLGADLAHSGEITIAKASFELSQPSQHIYRGCRVDGYKGIYKFSIYLTKAEMEYQAPYFNKHVIIEKV</sequence>